<dbReference type="Proteomes" id="UP001522868">
    <property type="component" value="Unassembled WGS sequence"/>
</dbReference>
<dbReference type="EMBL" id="JALPTH010000008">
    <property type="protein sequence ID" value="MCK8677837.1"/>
    <property type="molecule type" value="Genomic_DNA"/>
</dbReference>
<proteinExistence type="predicted"/>
<feature type="compositionally biased region" description="Basic and acidic residues" evidence="1">
    <location>
        <begin position="68"/>
        <end position="82"/>
    </location>
</feature>
<keyword evidence="3" id="KW-1185">Reference proteome</keyword>
<sequence length="129" mass="14806">MARTAHHLPLSLNRLTPDRPPGGSPLRSVVVHDLRYSARELADAVRESRRPRPRAIRRQVDFRSFPRHTHDPSVARWSAQEERRARQRLRSRLGASLRLVNSPTGLARHAAETVDIPPTRHRRGSLWLA</sequence>
<feature type="region of interest" description="Disordered" evidence="1">
    <location>
        <begin position="1"/>
        <end position="27"/>
    </location>
</feature>
<comment type="caution">
    <text evidence="2">The sequence shown here is derived from an EMBL/GenBank/DDBJ whole genome shotgun (WGS) entry which is preliminary data.</text>
</comment>
<dbReference type="RefSeq" id="WP_248633207.1">
    <property type="nucleotide sequence ID" value="NZ_JALPTH010000008.1"/>
</dbReference>
<feature type="region of interest" description="Disordered" evidence="1">
    <location>
        <begin position="45"/>
        <end position="82"/>
    </location>
</feature>
<organism evidence="2 3">
    <name type="scientific">Streptomyces lichenis</name>
    <dbReference type="NCBI Taxonomy" id="2306967"/>
    <lineage>
        <taxon>Bacteria</taxon>
        <taxon>Bacillati</taxon>
        <taxon>Actinomycetota</taxon>
        <taxon>Actinomycetes</taxon>
        <taxon>Kitasatosporales</taxon>
        <taxon>Streptomycetaceae</taxon>
        <taxon>Streptomyces</taxon>
    </lineage>
</organism>
<accession>A0ABT0I972</accession>
<name>A0ABT0I972_9ACTN</name>
<evidence type="ECO:0008006" key="4">
    <source>
        <dbReference type="Google" id="ProtNLM"/>
    </source>
</evidence>
<evidence type="ECO:0000313" key="2">
    <source>
        <dbReference type="EMBL" id="MCK8677837.1"/>
    </source>
</evidence>
<protein>
    <recommendedName>
        <fullName evidence="4">Transposase</fullName>
    </recommendedName>
</protein>
<evidence type="ECO:0000313" key="3">
    <source>
        <dbReference type="Proteomes" id="UP001522868"/>
    </source>
</evidence>
<reference evidence="2 3" key="1">
    <citation type="submission" date="2022-04" db="EMBL/GenBank/DDBJ databases">
        <title>Streptomyces sp. nov. LCR6-01 isolated from Lichen of Dirinaria sp.</title>
        <authorList>
            <person name="Kanchanasin P."/>
            <person name="Tanasupawat S."/>
            <person name="Phongsopitanun W."/>
        </authorList>
    </citation>
    <scope>NUCLEOTIDE SEQUENCE [LARGE SCALE GENOMIC DNA]</scope>
    <source>
        <strain evidence="2 3">LCR6-01</strain>
    </source>
</reference>
<gene>
    <name evidence="2" type="ORF">M1O15_10600</name>
</gene>
<evidence type="ECO:0000256" key="1">
    <source>
        <dbReference type="SAM" id="MobiDB-lite"/>
    </source>
</evidence>